<sequence>MIPAYVQAAFVEQAVESALGQTWSNLEVIVCDDASPDDTLARLERFDDPRLKIVRNERNLGRVGNYRRLFYELASGDYVVNLDGDDYFLDPGFIAEAMSFFEEDPACVMVAGYASTSENPEQTFGVTLGVRRVCGLVLVAELPAEHQLMHMAVVYDRKKAFLLDFYRSPAISSDWESLYRLATQGNVVLLDRCVGVWRQHGGNTTATAKGPQQLDNLRIWASVVAAARVAGMPAWLATWLRLRCEAHGLSAVCVTVSREGGGEVLRLLRMAWTVFGVRMLAWAVYPPAVLRILAGLTGYYRRRYPDGEGKA</sequence>
<dbReference type="Gene3D" id="3.90.550.10">
    <property type="entry name" value="Spore Coat Polysaccharide Biosynthesis Protein SpsA, Chain A"/>
    <property type="match status" value="1"/>
</dbReference>
<dbReference type="PANTHER" id="PTHR43685:SF2">
    <property type="entry name" value="GLYCOSYLTRANSFERASE 2-LIKE DOMAIN-CONTAINING PROTEIN"/>
    <property type="match status" value="1"/>
</dbReference>
<evidence type="ECO:0000313" key="3">
    <source>
        <dbReference type="Proteomes" id="UP001549691"/>
    </source>
</evidence>
<keyword evidence="2" id="KW-0328">Glycosyltransferase</keyword>
<dbReference type="CDD" id="cd00761">
    <property type="entry name" value="Glyco_tranf_GTA_type"/>
    <property type="match status" value="1"/>
</dbReference>
<dbReference type="PANTHER" id="PTHR43685">
    <property type="entry name" value="GLYCOSYLTRANSFERASE"/>
    <property type="match status" value="1"/>
</dbReference>
<protein>
    <submittedName>
        <fullName evidence="2">Glycosyltransferase family A protein</fullName>
        <ecNumber evidence="2">2.4.-.-</ecNumber>
    </submittedName>
</protein>
<dbReference type="GO" id="GO:0016757">
    <property type="term" value="F:glycosyltransferase activity"/>
    <property type="evidence" value="ECO:0007669"/>
    <property type="project" value="UniProtKB-KW"/>
</dbReference>
<keyword evidence="2" id="KW-0808">Transferase</keyword>
<gene>
    <name evidence="2" type="ORF">ABXR19_03105</name>
</gene>
<proteinExistence type="predicted"/>
<name>A0ABV2TGV1_9RHOO</name>
<accession>A0ABV2TGV1</accession>
<dbReference type="Pfam" id="PF00535">
    <property type="entry name" value="Glycos_transf_2"/>
    <property type="match status" value="1"/>
</dbReference>
<dbReference type="Proteomes" id="UP001549691">
    <property type="component" value="Unassembled WGS sequence"/>
</dbReference>
<dbReference type="InterPro" id="IPR029044">
    <property type="entry name" value="Nucleotide-diphossugar_trans"/>
</dbReference>
<evidence type="ECO:0000259" key="1">
    <source>
        <dbReference type="Pfam" id="PF00535"/>
    </source>
</evidence>
<feature type="domain" description="Glycosyltransferase 2-like" evidence="1">
    <location>
        <begin position="2"/>
        <end position="121"/>
    </location>
</feature>
<comment type="caution">
    <text evidence="2">The sequence shown here is derived from an EMBL/GenBank/DDBJ whole genome shotgun (WGS) entry which is preliminary data.</text>
</comment>
<dbReference type="RefSeq" id="WP_354599616.1">
    <property type="nucleotide sequence ID" value="NZ_JBEWZI010000002.1"/>
</dbReference>
<organism evidence="2 3">
    <name type="scientific">Uliginosibacterium flavum</name>
    <dbReference type="NCBI Taxonomy" id="1396831"/>
    <lineage>
        <taxon>Bacteria</taxon>
        <taxon>Pseudomonadati</taxon>
        <taxon>Pseudomonadota</taxon>
        <taxon>Betaproteobacteria</taxon>
        <taxon>Rhodocyclales</taxon>
        <taxon>Zoogloeaceae</taxon>
        <taxon>Uliginosibacterium</taxon>
    </lineage>
</organism>
<evidence type="ECO:0000313" key="2">
    <source>
        <dbReference type="EMBL" id="MET7013162.1"/>
    </source>
</evidence>
<reference evidence="2 3" key="1">
    <citation type="submission" date="2024-07" db="EMBL/GenBank/DDBJ databases">
        <title>Uliginosibacterium flavum JJ3220;KACC:17644.</title>
        <authorList>
            <person name="Kim M.K."/>
        </authorList>
    </citation>
    <scope>NUCLEOTIDE SEQUENCE [LARGE SCALE GENOMIC DNA]</scope>
    <source>
        <strain evidence="2 3">KACC:17644</strain>
    </source>
</reference>
<dbReference type="InterPro" id="IPR050834">
    <property type="entry name" value="Glycosyltransf_2"/>
</dbReference>
<dbReference type="SUPFAM" id="SSF53448">
    <property type="entry name" value="Nucleotide-diphospho-sugar transferases"/>
    <property type="match status" value="1"/>
</dbReference>
<keyword evidence="3" id="KW-1185">Reference proteome</keyword>
<dbReference type="EMBL" id="JBEWZI010000002">
    <property type="protein sequence ID" value="MET7013162.1"/>
    <property type="molecule type" value="Genomic_DNA"/>
</dbReference>
<dbReference type="InterPro" id="IPR001173">
    <property type="entry name" value="Glyco_trans_2-like"/>
</dbReference>
<dbReference type="EC" id="2.4.-.-" evidence="2"/>